<evidence type="ECO:0000313" key="7">
    <source>
        <dbReference type="Proteomes" id="UP000815325"/>
    </source>
</evidence>
<dbReference type="InterPro" id="IPR004263">
    <property type="entry name" value="Exostosin"/>
</dbReference>
<gene>
    <name evidence="6" type="ORF">DUNSADRAFT_18160</name>
</gene>
<dbReference type="Pfam" id="PF03016">
    <property type="entry name" value="Exostosin_GT47"/>
    <property type="match status" value="1"/>
</dbReference>
<comment type="similarity">
    <text evidence="2">Belongs to the glycosyltransferase 47 family.</text>
</comment>
<comment type="caution">
    <text evidence="6">The sequence shown here is derived from an EMBL/GenBank/DDBJ whole genome shotgun (WGS) entry which is preliminary data.</text>
</comment>
<dbReference type="Proteomes" id="UP000815325">
    <property type="component" value="Unassembled WGS sequence"/>
</dbReference>
<evidence type="ECO:0000256" key="1">
    <source>
        <dbReference type="ARBA" id="ARBA00004323"/>
    </source>
</evidence>
<proteinExistence type="inferred from homology"/>
<organism evidence="6 7">
    <name type="scientific">Dunaliella salina</name>
    <name type="common">Green alga</name>
    <name type="synonym">Protococcus salinus</name>
    <dbReference type="NCBI Taxonomy" id="3046"/>
    <lineage>
        <taxon>Eukaryota</taxon>
        <taxon>Viridiplantae</taxon>
        <taxon>Chlorophyta</taxon>
        <taxon>core chlorophytes</taxon>
        <taxon>Chlorophyceae</taxon>
        <taxon>CS clade</taxon>
        <taxon>Chlamydomonadales</taxon>
        <taxon>Dunaliellaceae</taxon>
        <taxon>Dunaliella</taxon>
    </lineage>
</organism>
<reference evidence="6" key="1">
    <citation type="submission" date="2017-08" db="EMBL/GenBank/DDBJ databases">
        <authorList>
            <person name="Polle J.E."/>
            <person name="Barry K."/>
            <person name="Cushman J."/>
            <person name="Schmutz J."/>
            <person name="Tran D."/>
            <person name="Hathwaick L.T."/>
            <person name="Yim W.C."/>
            <person name="Jenkins J."/>
            <person name="Mckie-Krisberg Z.M."/>
            <person name="Prochnik S."/>
            <person name="Lindquist E."/>
            <person name="Dockter R.B."/>
            <person name="Adam C."/>
            <person name="Molina H."/>
            <person name="Bunkerborg J."/>
            <person name="Jin E."/>
            <person name="Buchheim M."/>
            <person name="Magnuson J."/>
        </authorList>
    </citation>
    <scope>NUCLEOTIDE SEQUENCE</scope>
    <source>
        <strain evidence="6">CCAP 19/18</strain>
    </source>
</reference>
<accession>A0ABQ7G0K6</accession>
<dbReference type="PANTHER" id="PTHR11062:SF376">
    <property type="entry name" value="EXOSTOSIN FAMILY PROTEIN"/>
    <property type="match status" value="1"/>
</dbReference>
<evidence type="ECO:0000256" key="4">
    <source>
        <dbReference type="SAM" id="SignalP"/>
    </source>
</evidence>
<comment type="subcellular location">
    <subcellularLocation>
        <location evidence="1">Golgi apparatus membrane</location>
        <topology evidence="1">Single-pass type II membrane protein</topology>
    </subcellularLocation>
</comment>
<dbReference type="PANTHER" id="PTHR11062">
    <property type="entry name" value="EXOSTOSIN HEPARAN SULFATE GLYCOSYLTRANSFERASE -RELATED"/>
    <property type="match status" value="1"/>
</dbReference>
<sequence>MWYMAGCHALLFGTFIAACHAAFGDPEVLHKIATRPSKCGPTHTHTHTHTQELARCDCVRHRQGENCEQEMSEAEFKARCSSLEFRGIPDCEEGYPACVNGCNDRGTCEKGFCKCNPGHYGIDCSLSLDDHGRPQILQGTGYTTRAKRPWIYLYDLPPCFTTWRNRNRLDRPTFFYFLQRLLGSGALTADPEKADFFFLPVKMRAPWDIFGNLKRALSYIKSTWPYFESTRKGSHVVMHTGDWGKMEARPAKHLNEVRHNLTWLTHWGIYNNSRKPHWLVAHTPGQDVVIPVITPLGRTPVFGMDKSPLHPKATAPVKDKTFFHAGRICGEGSPPNTTLPWPHNCKDATHYSGGVRQRIHSHHHNRTGFYIGKHIPNYALQLRTSKWCLSSQGGGHGNRQVLATIASCAPVSIGDGIFEPFEPEMDYNKIGIKLRDDDIPVLHEKLAAVGDEEYARKQVALKCAGHHLHYGSMVGGVTGESGKYDGFETILEILRVHKDHPETPPQDFSKVDSDFKKFMACGAEEFGDLPPPEPKGVKLCSNSLYDQRQDRCFPCVRQFTNTMGPPGGALCCGHPDLATCPRNWD</sequence>
<dbReference type="EMBL" id="MU070355">
    <property type="protein sequence ID" value="KAF5828138.1"/>
    <property type="molecule type" value="Genomic_DNA"/>
</dbReference>
<keyword evidence="3" id="KW-0333">Golgi apparatus</keyword>
<keyword evidence="7" id="KW-1185">Reference proteome</keyword>
<feature type="signal peptide" evidence="4">
    <location>
        <begin position="1"/>
        <end position="21"/>
    </location>
</feature>
<keyword evidence="4" id="KW-0732">Signal</keyword>
<feature type="domain" description="Exostosin GT47" evidence="5">
    <location>
        <begin position="148"/>
        <end position="446"/>
    </location>
</feature>
<protein>
    <submittedName>
        <fullName evidence="6">Exostosin-like glycosyltransferase</fullName>
    </submittedName>
</protein>
<name>A0ABQ7G0K6_DUNSA</name>
<evidence type="ECO:0000259" key="5">
    <source>
        <dbReference type="Pfam" id="PF03016"/>
    </source>
</evidence>
<feature type="chain" id="PRO_5046457107" evidence="4">
    <location>
        <begin position="22"/>
        <end position="585"/>
    </location>
</feature>
<evidence type="ECO:0000313" key="6">
    <source>
        <dbReference type="EMBL" id="KAF5828138.1"/>
    </source>
</evidence>
<evidence type="ECO:0000256" key="2">
    <source>
        <dbReference type="ARBA" id="ARBA00010271"/>
    </source>
</evidence>
<evidence type="ECO:0000256" key="3">
    <source>
        <dbReference type="ARBA" id="ARBA00023034"/>
    </source>
</evidence>
<dbReference type="InterPro" id="IPR040911">
    <property type="entry name" value="Exostosin_GT47"/>
</dbReference>